<proteinExistence type="predicted"/>
<feature type="compositionally biased region" description="Low complexity" evidence="1">
    <location>
        <begin position="98"/>
        <end position="113"/>
    </location>
</feature>
<dbReference type="Gramene" id="ONIVA05G03700.1">
    <property type="protein sequence ID" value="ONIVA05G03700.1"/>
    <property type="gene ID" value="ONIVA05G03700"/>
</dbReference>
<dbReference type="STRING" id="4536.A0A0E0H9L7"/>
<reference evidence="2" key="1">
    <citation type="submission" date="2015-04" db="UniProtKB">
        <authorList>
            <consortium name="EnsemblPlants"/>
        </authorList>
    </citation>
    <scope>IDENTIFICATION</scope>
    <source>
        <strain evidence="2">SL10</strain>
    </source>
</reference>
<evidence type="ECO:0000313" key="3">
    <source>
        <dbReference type="Proteomes" id="UP000006591"/>
    </source>
</evidence>
<keyword evidence="3" id="KW-1185">Reference proteome</keyword>
<dbReference type="AlphaFoldDB" id="A0A0E0H9L7"/>
<protein>
    <submittedName>
        <fullName evidence="2">Uncharacterized protein</fullName>
    </submittedName>
</protein>
<sequence length="176" mass="19198">MPSEILHFPPPCTVAGEIPLKSPNRLAPSQSPKSACFQGREESRAITTAVTSESTAIIGAAGLRERGRAAGLREGRLMTAPTSASMAMDLTFRGEGKQAPSSQPSQITQQQGPLPDSAFIQQNQPSTRPVALTTATKEGRAKITRQRRRHEVLQRRRQISLSKKKVLLQGRRRGLH</sequence>
<reference evidence="2" key="2">
    <citation type="submission" date="2018-04" db="EMBL/GenBank/DDBJ databases">
        <title>OnivRS2 (Oryza nivara Reference Sequence Version 2).</title>
        <authorList>
            <person name="Zhang J."/>
            <person name="Kudrna D."/>
            <person name="Lee S."/>
            <person name="Talag J."/>
            <person name="Rajasekar S."/>
            <person name="Welchert J."/>
            <person name="Hsing Y.-I."/>
            <person name="Wing R.A."/>
        </authorList>
    </citation>
    <scope>NUCLEOTIDE SEQUENCE [LARGE SCALE GENOMIC DNA]</scope>
    <source>
        <strain evidence="2">SL10</strain>
    </source>
</reference>
<dbReference type="EnsemblPlants" id="ONIVA05G03700.1">
    <property type="protein sequence ID" value="ONIVA05G03700.1"/>
    <property type="gene ID" value="ONIVA05G03700"/>
</dbReference>
<evidence type="ECO:0000313" key="2">
    <source>
        <dbReference type="EnsemblPlants" id="ONIVA05G03700.1"/>
    </source>
</evidence>
<feature type="region of interest" description="Disordered" evidence="1">
    <location>
        <begin position="94"/>
        <end position="117"/>
    </location>
</feature>
<accession>A0A0E0H9L7</accession>
<name>A0A0E0H9L7_ORYNI</name>
<evidence type="ECO:0000256" key="1">
    <source>
        <dbReference type="SAM" id="MobiDB-lite"/>
    </source>
</evidence>
<dbReference type="OMA" id="ACFQGRE"/>
<dbReference type="HOGENOM" id="CLU_1527625_0_0_1"/>
<organism evidence="2">
    <name type="scientific">Oryza nivara</name>
    <name type="common">Indian wild rice</name>
    <name type="synonym">Oryza sativa f. spontanea</name>
    <dbReference type="NCBI Taxonomy" id="4536"/>
    <lineage>
        <taxon>Eukaryota</taxon>
        <taxon>Viridiplantae</taxon>
        <taxon>Streptophyta</taxon>
        <taxon>Embryophyta</taxon>
        <taxon>Tracheophyta</taxon>
        <taxon>Spermatophyta</taxon>
        <taxon>Magnoliopsida</taxon>
        <taxon>Liliopsida</taxon>
        <taxon>Poales</taxon>
        <taxon>Poaceae</taxon>
        <taxon>BOP clade</taxon>
        <taxon>Oryzoideae</taxon>
        <taxon>Oryzeae</taxon>
        <taxon>Oryzinae</taxon>
        <taxon>Oryza</taxon>
    </lineage>
</organism>
<dbReference type="Proteomes" id="UP000006591">
    <property type="component" value="Chromosome 5"/>
</dbReference>